<protein>
    <submittedName>
        <fullName evidence="3">DUF6457 domain-containing protein</fullName>
    </submittedName>
</protein>
<dbReference type="EMBL" id="JBHDLJ010000010">
    <property type="protein sequence ID" value="MFB0835383.1"/>
    <property type="molecule type" value="Genomic_DNA"/>
</dbReference>
<evidence type="ECO:0000313" key="3">
    <source>
        <dbReference type="EMBL" id="MFB0835383.1"/>
    </source>
</evidence>
<sequence>MAEHPELGPWVRELLEAFEIPDAPLDTDGILALAGEAAHGVVRPAAPLTTYIAGYAAGLAAGHGMASEEECMAAAERLVRTVLRRRADRADPADTGEPGRPGGSGDAAGPAGSADSGR</sequence>
<feature type="domain" description="DUF6457" evidence="2">
    <location>
        <begin position="4"/>
        <end position="87"/>
    </location>
</feature>
<dbReference type="Pfam" id="PF20058">
    <property type="entry name" value="DUF6457"/>
    <property type="match status" value="1"/>
</dbReference>
<accession>A0ABV4UP30</accession>
<evidence type="ECO:0000256" key="1">
    <source>
        <dbReference type="SAM" id="MobiDB-lite"/>
    </source>
</evidence>
<proteinExistence type="predicted"/>
<evidence type="ECO:0000259" key="2">
    <source>
        <dbReference type="Pfam" id="PF20058"/>
    </source>
</evidence>
<dbReference type="RefSeq" id="WP_373972556.1">
    <property type="nucleotide sequence ID" value="NZ_JBHDLJ010000010.1"/>
</dbReference>
<name>A0ABV4UP30_9MICC</name>
<organism evidence="3 4">
    <name type="scientific">Arthrobacter halodurans</name>
    <dbReference type="NCBI Taxonomy" id="516699"/>
    <lineage>
        <taxon>Bacteria</taxon>
        <taxon>Bacillati</taxon>
        <taxon>Actinomycetota</taxon>
        <taxon>Actinomycetes</taxon>
        <taxon>Micrococcales</taxon>
        <taxon>Micrococcaceae</taxon>
        <taxon>Arthrobacter</taxon>
    </lineage>
</organism>
<dbReference type="Proteomes" id="UP001575652">
    <property type="component" value="Unassembled WGS sequence"/>
</dbReference>
<comment type="caution">
    <text evidence="3">The sequence shown here is derived from an EMBL/GenBank/DDBJ whole genome shotgun (WGS) entry which is preliminary data.</text>
</comment>
<reference evidence="3 4" key="1">
    <citation type="submission" date="2024-09" db="EMBL/GenBank/DDBJ databases">
        <authorList>
            <person name="Salinas-Garcia M.A."/>
            <person name="Prieme A."/>
        </authorList>
    </citation>
    <scope>NUCLEOTIDE SEQUENCE [LARGE SCALE GENOMIC DNA]</scope>
    <source>
        <strain evidence="3 4">DSM 21081</strain>
    </source>
</reference>
<feature type="compositionally biased region" description="Low complexity" evidence="1">
    <location>
        <begin position="107"/>
        <end position="118"/>
    </location>
</feature>
<keyword evidence="4" id="KW-1185">Reference proteome</keyword>
<dbReference type="InterPro" id="IPR045598">
    <property type="entry name" value="DUF6457"/>
</dbReference>
<feature type="region of interest" description="Disordered" evidence="1">
    <location>
        <begin position="84"/>
        <end position="118"/>
    </location>
</feature>
<gene>
    <name evidence="3" type="ORF">ACETWP_12360</name>
</gene>
<evidence type="ECO:0000313" key="4">
    <source>
        <dbReference type="Proteomes" id="UP001575652"/>
    </source>
</evidence>